<evidence type="ECO:0000313" key="3">
    <source>
        <dbReference type="Proteomes" id="UP001189429"/>
    </source>
</evidence>
<organism evidence="2 3">
    <name type="scientific">Prorocentrum cordatum</name>
    <dbReference type="NCBI Taxonomy" id="2364126"/>
    <lineage>
        <taxon>Eukaryota</taxon>
        <taxon>Sar</taxon>
        <taxon>Alveolata</taxon>
        <taxon>Dinophyceae</taxon>
        <taxon>Prorocentrales</taxon>
        <taxon>Prorocentraceae</taxon>
        <taxon>Prorocentrum</taxon>
    </lineage>
</organism>
<feature type="region of interest" description="Disordered" evidence="1">
    <location>
        <begin position="36"/>
        <end position="132"/>
    </location>
</feature>
<dbReference type="Proteomes" id="UP001189429">
    <property type="component" value="Unassembled WGS sequence"/>
</dbReference>
<name>A0ABN9RUN0_9DINO</name>
<reference evidence="2" key="1">
    <citation type="submission" date="2023-10" db="EMBL/GenBank/DDBJ databases">
        <authorList>
            <person name="Chen Y."/>
            <person name="Shah S."/>
            <person name="Dougan E. K."/>
            <person name="Thang M."/>
            <person name="Chan C."/>
        </authorList>
    </citation>
    <scope>NUCLEOTIDE SEQUENCE [LARGE SCALE GENOMIC DNA]</scope>
</reference>
<feature type="compositionally biased region" description="Polar residues" evidence="1">
    <location>
        <begin position="98"/>
        <end position="107"/>
    </location>
</feature>
<evidence type="ECO:0000256" key="1">
    <source>
        <dbReference type="SAM" id="MobiDB-lite"/>
    </source>
</evidence>
<dbReference type="EMBL" id="CAUYUJ010008156">
    <property type="protein sequence ID" value="CAK0823048.1"/>
    <property type="molecule type" value="Genomic_DNA"/>
</dbReference>
<sequence length="132" mass="14651">ARQLSEREGGGKDFVISQQQAKIEELRWELERRAREEERLRQELRTQDKRECLGIQGFAPPLPGQRSGRRPASAGKARSGPRGWSASPRASPVKGFTRGSQVPMQTENTDRESATSSPGAMGQSPRHSMPNL</sequence>
<feature type="non-terminal residue" evidence="2">
    <location>
        <position position="132"/>
    </location>
</feature>
<evidence type="ECO:0000313" key="2">
    <source>
        <dbReference type="EMBL" id="CAK0823048.1"/>
    </source>
</evidence>
<proteinExistence type="predicted"/>
<accession>A0ABN9RUN0</accession>
<comment type="caution">
    <text evidence="2">The sequence shown here is derived from an EMBL/GenBank/DDBJ whole genome shotgun (WGS) entry which is preliminary data.</text>
</comment>
<feature type="non-terminal residue" evidence="2">
    <location>
        <position position="1"/>
    </location>
</feature>
<gene>
    <name evidence="2" type="ORF">PCOR1329_LOCUS23902</name>
</gene>
<keyword evidence="3" id="KW-1185">Reference proteome</keyword>
<protein>
    <submittedName>
        <fullName evidence="2">Uncharacterized protein</fullName>
    </submittedName>
</protein>
<feature type="compositionally biased region" description="Basic and acidic residues" evidence="1">
    <location>
        <begin position="36"/>
        <end position="52"/>
    </location>
</feature>